<dbReference type="EMBL" id="LNQE01001829">
    <property type="protein sequence ID" value="KUG05136.1"/>
    <property type="molecule type" value="Genomic_DNA"/>
</dbReference>
<gene>
    <name evidence="1" type="ORF">ASZ90_017457</name>
</gene>
<organism evidence="1">
    <name type="scientific">hydrocarbon metagenome</name>
    <dbReference type="NCBI Taxonomy" id="938273"/>
    <lineage>
        <taxon>unclassified sequences</taxon>
        <taxon>metagenomes</taxon>
        <taxon>ecological metagenomes</taxon>
    </lineage>
</organism>
<evidence type="ECO:0000313" key="1">
    <source>
        <dbReference type="EMBL" id="KUG05136.1"/>
    </source>
</evidence>
<name>A0A0W8E970_9ZZZZ</name>
<dbReference type="AlphaFoldDB" id="A0A0W8E970"/>
<accession>A0A0W8E970</accession>
<proteinExistence type="predicted"/>
<comment type="caution">
    <text evidence="1">The sequence shown here is derived from an EMBL/GenBank/DDBJ whole genome shotgun (WGS) entry which is preliminary data.</text>
</comment>
<reference evidence="1" key="1">
    <citation type="journal article" date="2015" name="Proc. Natl. Acad. Sci. U.S.A.">
        <title>Networks of energetic and metabolic interactions define dynamics in microbial communities.</title>
        <authorList>
            <person name="Embree M."/>
            <person name="Liu J.K."/>
            <person name="Al-Bassam M.M."/>
            <person name="Zengler K."/>
        </authorList>
    </citation>
    <scope>NUCLEOTIDE SEQUENCE</scope>
</reference>
<protein>
    <submittedName>
        <fullName evidence="1">Uncharacterized protein</fullName>
    </submittedName>
</protein>
<sequence length="40" mass="4463">MPYCESIMQTMCQVHDALFSGFLGSVSFAFRSSLAVTTWI</sequence>